<reference evidence="3" key="2">
    <citation type="journal article" date="2023" name="Commun. Biol.">
        <title>Intrasexual cuticular hydrocarbon dimorphism in a wasp sheds light on hydrocarbon biosynthesis genes in Hymenoptera.</title>
        <authorList>
            <person name="Moris V.C."/>
            <person name="Podsiadlowski L."/>
            <person name="Martin S."/>
            <person name="Oeyen J.P."/>
            <person name="Donath A."/>
            <person name="Petersen M."/>
            <person name="Wilbrandt J."/>
            <person name="Misof B."/>
            <person name="Liedtke D."/>
            <person name="Thamm M."/>
            <person name="Scheiner R."/>
            <person name="Schmitt T."/>
            <person name="Niehuis O."/>
        </authorList>
    </citation>
    <scope>NUCLEOTIDE SEQUENCE</scope>
    <source>
        <strain evidence="3">GBR_01_08_01A</strain>
    </source>
</reference>
<keyword evidence="2" id="KW-0472">Membrane</keyword>
<feature type="coiled-coil region" evidence="1">
    <location>
        <begin position="565"/>
        <end position="592"/>
    </location>
</feature>
<name>A0AAD9VR48_9HYME</name>
<keyword evidence="2" id="KW-1133">Transmembrane helix</keyword>
<dbReference type="Proteomes" id="UP001258017">
    <property type="component" value="Unassembled WGS sequence"/>
</dbReference>
<evidence type="ECO:0000313" key="3">
    <source>
        <dbReference type="EMBL" id="KAK2583938.1"/>
    </source>
</evidence>
<accession>A0AAD9VR48</accession>
<keyword evidence="2" id="KW-0812">Transmembrane</keyword>
<keyword evidence="1" id="KW-0175">Coiled coil</keyword>
<gene>
    <name evidence="3" type="ORF">KPH14_001199</name>
</gene>
<feature type="transmembrane region" description="Helical" evidence="2">
    <location>
        <begin position="527"/>
        <end position="549"/>
    </location>
</feature>
<comment type="caution">
    <text evidence="3">The sequence shown here is derived from an EMBL/GenBank/DDBJ whole genome shotgun (WGS) entry which is preliminary data.</text>
</comment>
<evidence type="ECO:0000256" key="2">
    <source>
        <dbReference type="SAM" id="Phobius"/>
    </source>
</evidence>
<reference evidence="3" key="1">
    <citation type="submission" date="2021-08" db="EMBL/GenBank/DDBJ databases">
        <authorList>
            <person name="Misof B."/>
            <person name="Oliver O."/>
            <person name="Podsiadlowski L."/>
            <person name="Donath A."/>
            <person name="Peters R."/>
            <person name="Mayer C."/>
            <person name="Rust J."/>
            <person name="Gunkel S."/>
            <person name="Lesny P."/>
            <person name="Martin S."/>
            <person name="Oeyen J.P."/>
            <person name="Petersen M."/>
            <person name="Panagiotis P."/>
            <person name="Wilbrandt J."/>
            <person name="Tanja T."/>
        </authorList>
    </citation>
    <scope>NUCLEOTIDE SEQUENCE</scope>
    <source>
        <strain evidence="3">GBR_01_08_01A</strain>
        <tissue evidence="3">Thorax + abdomen</tissue>
    </source>
</reference>
<sequence>MNPIRTCPHLHRLWRLSKSLSPHLSSMEDQKNELTTTVRAEVGLSRLVTVTQFLHCQQTIFVRLSASDDVSSYSLFNERVTLLQQTVMKGITVVVILAIGIARAQLNFEGNPLTEYTEYTAEESQFSSKATKKDNDAVYLAKQSPSNPQKLYPVHVQNKDTTANGLKSDGDGVIQENSKSDVDFAARSAATGVTSARELVDNTYRQVQQPQVLQPVTNTVKTSAEIALSTFLNSKTPEESRMSLDYFLQNSPPQNSNQVSKPNVVASQNQQQQQIQAVPQHGLQMQQSLRTSQQTVEQLPSHSQINQRQQQQVVAAAPLQKQVFSQPQQILQMAGQPYDYAVQHAPNPQVLQPSQSVQLGPVIPNQPVLQQQPFPPDSFEAIHSRSDMVAPVMWRQRNRWVRGKPYPLVQPKIGGVFPKAPFPRKGPVELIYTKPPGYYRGPSHGPMYEDASAWFPDANSPPPATNDIYYSQLYAQSYDPHYYNYIAKTGKIKPHLYGKLGKYPEHEDGGIWAELYRGFTKHGLKNMMTPGFLLGMTLPMITVMLMALVQKRSFGRSDSRNLQEEDSLQEYLERLQRALECYEKKRRKTGDVTTDDC</sequence>
<evidence type="ECO:0000313" key="4">
    <source>
        <dbReference type="Proteomes" id="UP001258017"/>
    </source>
</evidence>
<evidence type="ECO:0000256" key="1">
    <source>
        <dbReference type="SAM" id="Coils"/>
    </source>
</evidence>
<keyword evidence="4" id="KW-1185">Reference proteome</keyword>
<dbReference type="EMBL" id="JAIFRP010000029">
    <property type="protein sequence ID" value="KAK2583938.1"/>
    <property type="molecule type" value="Genomic_DNA"/>
</dbReference>
<dbReference type="AlphaFoldDB" id="A0AAD9VR48"/>
<protein>
    <submittedName>
        <fullName evidence="3">Uncharacterized protein</fullName>
    </submittedName>
</protein>
<organism evidence="3 4">
    <name type="scientific">Odynerus spinipes</name>
    <dbReference type="NCBI Taxonomy" id="1348599"/>
    <lineage>
        <taxon>Eukaryota</taxon>
        <taxon>Metazoa</taxon>
        <taxon>Ecdysozoa</taxon>
        <taxon>Arthropoda</taxon>
        <taxon>Hexapoda</taxon>
        <taxon>Insecta</taxon>
        <taxon>Pterygota</taxon>
        <taxon>Neoptera</taxon>
        <taxon>Endopterygota</taxon>
        <taxon>Hymenoptera</taxon>
        <taxon>Apocrita</taxon>
        <taxon>Aculeata</taxon>
        <taxon>Vespoidea</taxon>
        <taxon>Vespidae</taxon>
        <taxon>Eumeninae</taxon>
        <taxon>Odynerus</taxon>
    </lineage>
</organism>
<proteinExistence type="predicted"/>